<dbReference type="Gene3D" id="1.25.40.420">
    <property type="match status" value="1"/>
</dbReference>
<dbReference type="EnsemblMetazoa" id="PPAI009064-RA">
    <property type="protein sequence ID" value="PPAI009064-PA"/>
    <property type="gene ID" value="PPAI009064"/>
</dbReference>
<dbReference type="PROSITE" id="PS50097">
    <property type="entry name" value="BTB"/>
    <property type="match status" value="1"/>
</dbReference>
<dbReference type="Proteomes" id="UP000092462">
    <property type="component" value="Unassembled WGS sequence"/>
</dbReference>
<dbReference type="CDD" id="cd18186">
    <property type="entry name" value="BTB_POZ_ZBTB_KLHL-like"/>
    <property type="match status" value="1"/>
</dbReference>
<accession>A0A1B0EZ41</accession>
<dbReference type="PANTHER" id="PTHR45774:SF4">
    <property type="entry name" value="AXUNDEAD, ISOFORM F"/>
    <property type="match status" value="1"/>
</dbReference>
<sequence length="303" mass="34763">MASTSEQAAGSVNRAEFGKNPDVTFVFPNSGGAILLAEKLKLPSKSGVFKNQFTCDTNDKDGAQIAITDISFDTFNKMVMNIYEKRIVVYEGNYLEILYAARKYFVNSLTTIVIKFIKSFLNDNNLADQYEFIEKFHLKILNDHVYKICISFPIKIIGQLTNSVSHKQILRMILESPTLGCSSEYELYEAVVNMLKKNTTDITNATYTGEDFRKELGKMVNLIRFPCMSVNELVLCGRIPSLLTTRQLIDCLLWVQEEEFTDTLQDFSTNKRMFFKINNKLHYQMCQTCRGTKILCMVCKKFF</sequence>
<evidence type="ECO:0000313" key="1">
    <source>
        <dbReference type="EnsemblMetazoa" id="PPAI009064-PA"/>
    </source>
</evidence>
<dbReference type="VEuPathDB" id="VectorBase:PPAI009064"/>
<dbReference type="Gene3D" id="3.30.710.10">
    <property type="entry name" value="Potassium Channel Kv1.1, Chain A"/>
    <property type="match status" value="1"/>
</dbReference>
<dbReference type="PANTHER" id="PTHR45774">
    <property type="entry name" value="BTB/POZ DOMAIN-CONTAINING"/>
    <property type="match status" value="1"/>
</dbReference>
<dbReference type="InterPro" id="IPR000210">
    <property type="entry name" value="BTB/POZ_dom"/>
</dbReference>
<proteinExistence type="predicted"/>
<keyword evidence="2" id="KW-1185">Reference proteome</keyword>
<evidence type="ECO:0000313" key="2">
    <source>
        <dbReference type="Proteomes" id="UP000092462"/>
    </source>
</evidence>
<organism evidence="1 2">
    <name type="scientific">Phlebotomus papatasi</name>
    <name type="common">Sandfly</name>
    <dbReference type="NCBI Taxonomy" id="29031"/>
    <lineage>
        <taxon>Eukaryota</taxon>
        <taxon>Metazoa</taxon>
        <taxon>Ecdysozoa</taxon>
        <taxon>Arthropoda</taxon>
        <taxon>Hexapoda</taxon>
        <taxon>Insecta</taxon>
        <taxon>Pterygota</taxon>
        <taxon>Neoptera</taxon>
        <taxon>Endopterygota</taxon>
        <taxon>Diptera</taxon>
        <taxon>Nematocera</taxon>
        <taxon>Psychodoidea</taxon>
        <taxon>Psychodidae</taxon>
        <taxon>Phlebotomus</taxon>
        <taxon>Phlebotomus</taxon>
    </lineage>
</organism>
<dbReference type="GO" id="GO:0005829">
    <property type="term" value="C:cytosol"/>
    <property type="evidence" value="ECO:0007669"/>
    <property type="project" value="TreeGrafter"/>
</dbReference>
<dbReference type="VEuPathDB" id="VectorBase:PPAPM1_001889"/>
<reference evidence="1" key="1">
    <citation type="submission" date="2022-08" db="UniProtKB">
        <authorList>
            <consortium name="EnsemblMetazoa"/>
        </authorList>
    </citation>
    <scope>IDENTIFICATION</scope>
    <source>
        <strain evidence="1">Israel</strain>
    </source>
</reference>
<dbReference type="SMART" id="SM00225">
    <property type="entry name" value="BTB"/>
    <property type="match status" value="1"/>
</dbReference>
<dbReference type="SUPFAM" id="SSF54695">
    <property type="entry name" value="POZ domain"/>
    <property type="match status" value="1"/>
</dbReference>
<dbReference type="GO" id="GO:0022008">
    <property type="term" value="P:neurogenesis"/>
    <property type="evidence" value="ECO:0007669"/>
    <property type="project" value="TreeGrafter"/>
</dbReference>
<dbReference type="InterPro" id="IPR011333">
    <property type="entry name" value="SKP1/BTB/POZ_sf"/>
</dbReference>
<protein>
    <submittedName>
        <fullName evidence="1">Uncharacterized protein</fullName>
    </submittedName>
</protein>
<dbReference type="Pfam" id="PF00651">
    <property type="entry name" value="BTB"/>
    <property type="match status" value="1"/>
</dbReference>
<dbReference type="AlphaFoldDB" id="A0A1B0EZ41"/>
<dbReference type="EMBL" id="AJVK01036052">
    <property type="status" value="NOT_ANNOTATED_CDS"/>
    <property type="molecule type" value="Genomic_DNA"/>
</dbReference>
<name>A0A1B0EZ41_PHLPP</name>